<dbReference type="InterPro" id="IPR011527">
    <property type="entry name" value="ABC1_TM_dom"/>
</dbReference>
<evidence type="ECO:0000256" key="4">
    <source>
        <dbReference type="ARBA" id="ARBA00022840"/>
    </source>
</evidence>
<comment type="caution">
    <text evidence="10">The sequence shown here is derived from an EMBL/GenBank/DDBJ whole genome shotgun (WGS) entry which is preliminary data.</text>
</comment>
<dbReference type="PROSITE" id="PS50893">
    <property type="entry name" value="ABC_TRANSPORTER_2"/>
    <property type="match status" value="1"/>
</dbReference>
<dbReference type="GO" id="GO:0005524">
    <property type="term" value="F:ATP binding"/>
    <property type="evidence" value="ECO:0007669"/>
    <property type="project" value="UniProtKB-KW"/>
</dbReference>
<feature type="domain" description="ABC transmembrane type-1" evidence="9">
    <location>
        <begin position="51"/>
        <end position="339"/>
    </location>
</feature>
<keyword evidence="6 7" id="KW-0472">Membrane</keyword>
<dbReference type="InterPro" id="IPR039421">
    <property type="entry name" value="Type_1_exporter"/>
</dbReference>
<dbReference type="Pfam" id="PF00664">
    <property type="entry name" value="ABC_membrane"/>
    <property type="match status" value="1"/>
</dbReference>
<dbReference type="PANTHER" id="PTHR24221:SF654">
    <property type="entry name" value="ATP-BINDING CASSETTE SUB-FAMILY B MEMBER 6"/>
    <property type="match status" value="1"/>
</dbReference>
<feature type="transmembrane region" description="Helical" evidence="7">
    <location>
        <begin position="86"/>
        <end position="104"/>
    </location>
</feature>
<evidence type="ECO:0000256" key="3">
    <source>
        <dbReference type="ARBA" id="ARBA00022741"/>
    </source>
</evidence>
<dbReference type="PROSITE" id="PS50929">
    <property type="entry name" value="ABC_TM1F"/>
    <property type="match status" value="1"/>
</dbReference>
<dbReference type="SUPFAM" id="SSF90123">
    <property type="entry name" value="ABC transporter transmembrane region"/>
    <property type="match status" value="1"/>
</dbReference>
<dbReference type="InterPro" id="IPR027417">
    <property type="entry name" value="P-loop_NTPase"/>
</dbReference>
<dbReference type="Gene3D" id="1.20.1560.10">
    <property type="entry name" value="ABC transporter type 1, transmembrane domain"/>
    <property type="match status" value="1"/>
</dbReference>
<dbReference type="Pfam" id="PF00005">
    <property type="entry name" value="ABC_tran"/>
    <property type="match status" value="1"/>
</dbReference>
<evidence type="ECO:0000259" key="8">
    <source>
        <dbReference type="PROSITE" id="PS50893"/>
    </source>
</evidence>
<dbReference type="Gene3D" id="3.40.50.300">
    <property type="entry name" value="P-loop containing nucleotide triphosphate hydrolases"/>
    <property type="match status" value="1"/>
</dbReference>
<reference evidence="10 11" key="1">
    <citation type="submission" date="2022-11" db="EMBL/GenBank/DDBJ databases">
        <title>Minimal conservation of predation-associated metabolite biosynthetic gene clusters underscores biosynthetic potential of Myxococcota including descriptions for ten novel species: Archangium lansinium sp. nov., Myxococcus landrumus sp. nov., Nannocystis bai.</title>
        <authorList>
            <person name="Ahearne A."/>
            <person name="Stevens C."/>
            <person name="Dowd S."/>
        </authorList>
    </citation>
    <scope>NUCLEOTIDE SEQUENCE [LARGE SCALE GENOMIC DNA]</scope>
    <source>
        <strain evidence="10 11">BB15-2</strain>
    </source>
</reference>
<sequence length="609" mass="66310">MQAFVRLFSPWAGDGVRDAARPARPLPPGRGPGPLLRAAWTALGPSRSRFWAFVVLFIVASAAELLVPWAIGYTVGVFVEHGFSEVAYAGALLGIGAYLGLRFVNILLHHLGRYLQSGVAYQARMATMTRVFQALLGYGLHWHVERHTGENMAKLQRSALAVGNLVGQYSWQVLEGTVKVVLASAALWALDVRVAANVVVMGAVTIAAMMYFNRRMVEHIRLVHQFDNKVGRVCVDYLTNVVTVKTMNLEALACADLGRQRDEGGELVRRVSRFSELKWAAVSCGYALVMATSLLWYFHGAGLHATALDVAQVYVLISYLDKIFGAIGSFSAYYGNIVEACAAYEDASELLHGTPQAAPPRRGAPRWRELRLAGLEFSYAGDERALRCGALTIRRGEKIAVVGTSGGGKSTLLKLLAGMLRPGGGEVTFDGRRGSFEELASRTLLIPQEPQIFSETLRYNVTLGEEVAEATLAQVVRLARLGPVIAKLQAGWDTHLAQSGLNLSGGERQRIALARGLLRAHARELLLLDEPTAALDPPTERAVLAALFEASPEATVLAACHRWSLLSLFDRVLFVEDGAVHELAPSQHPRERPLFAVPDERAPMACELM</sequence>
<dbReference type="PANTHER" id="PTHR24221">
    <property type="entry name" value="ATP-BINDING CASSETTE SUB-FAMILY B"/>
    <property type="match status" value="1"/>
</dbReference>
<dbReference type="InterPro" id="IPR036640">
    <property type="entry name" value="ABC1_TM_sf"/>
</dbReference>
<dbReference type="CDD" id="cd03228">
    <property type="entry name" value="ABCC_MRP_Like"/>
    <property type="match status" value="1"/>
</dbReference>
<proteinExistence type="predicted"/>
<feature type="transmembrane region" description="Helical" evidence="7">
    <location>
        <begin position="50"/>
        <end position="71"/>
    </location>
</feature>
<dbReference type="RefSeq" id="WP_272084091.1">
    <property type="nucleotide sequence ID" value="NZ_JAQNDL010000001.1"/>
</dbReference>
<evidence type="ECO:0000256" key="7">
    <source>
        <dbReference type="SAM" id="Phobius"/>
    </source>
</evidence>
<feature type="domain" description="ABC transporter" evidence="8">
    <location>
        <begin position="370"/>
        <end position="602"/>
    </location>
</feature>
<dbReference type="InterPro" id="IPR003439">
    <property type="entry name" value="ABC_transporter-like_ATP-bd"/>
</dbReference>
<dbReference type="InterPro" id="IPR003593">
    <property type="entry name" value="AAA+_ATPase"/>
</dbReference>
<evidence type="ECO:0000256" key="6">
    <source>
        <dbReference type="ARBA" id="ARBA00023136"/>
    </source>
</evidence>
<dbReference type="InterPro" id="IPR017871">
    <property type="entry name" value="ABC_transporter-like_CS"/>
</dbReference>
<evidence type="ECO:0000313" key="10">
    <source>
        <dbReference type="EMBL" id="MDC0715666.1"/>
    </source>
</evidence>
<dbReference type="EMBL" id="JAQNDL010000001">
    <property type="protein sequence ID" value="MDC0715666.1"/>
    <property type="molecule type" value="Genomic_DNA"/>
</dbReference>
<dbReference type="SMART" id="SM00382">
    <property type="entry name" value="AAA"/>
    <property type="match status" value="1"/>
</dbReference>
<keyword evidence="5 7" id="KW-1133">Transmembrane helix</keyword>
<name>A0ABT5DTE3_9BACT</name>
<gene>
    <name evidence="10" type="ORF">POL25_02110</name>
</gene>
<keyword evidence="3" id="KW-0547">Nucleotide-binding</keyword>
<dbReference type="PROSITE" id="PS00211">
    <property type="entry name" value="ABC_TRANSPORTER_1"/>
    <property type="match status" value="1"/>
</dbReference>
<protein>
    <submittedName>
        <fullName evidence="10">ABC transporter ATP-binding protein</fullName>
    </submittedName>
</protein>
<keyword evidence="4 10" id="KW-0067">ATP-binding</keyword>
<keyword evidence="11" id="KW-1185">Reference proteome</keyword>
<evidence type="ECO:0000313" key="11">
    <source>
        <dbReference type="Proteomes" id="UP001221686"/>
    </source>
</evidence>
<feature type="transmembrane region" description="Helical" evidence="7">
    <location>
        <begin position="194"/>
        <end position="212"/>
    </location>
</feature>
<dbReference type="SUPFAM" id="SSF52540">
    <property type="entry name" value="P-loop containing nucleoside triphosphate hydrolases"/>
    <property type="match status" value="1"/>
</dbReference>
<evidence type="ECO:0000256" key="1">
    <source>
        <dbReference type="ARBA" id="ARBA00004651"/>
    </source>
</evidence>
<dbReference type="Proteomes" id="UP001221686">
    <property type="component" value="Unassembled WGS sequence"/>
</dbReference>
<comment type="subcellular location">
    <subcellularLocation>
        <location evidence="1">Cell membrane</location>
        <topology evidence="1">Multi-pass membrane protein</topology>
    </subcellularLocation>
</comment>
<evidence type="ECO:0000256" key="5">
    <source>
        <dbReference type="ARBA" id="ARBA00022989"/>
    </source>
</evidence>
<keyword evidence="2 7" id="KW-0812">Transmembrane</keyword>
<organism evidence="10 11">
    <name type="scientific">Nannocystis bainbridge</name>
    <dbReference type="NCBI Taxonomy" id="2995303"/>
    <lineage>
        <taxon>Bacteria</taxon>
        <taxon>Pseudomonadati</taxon>
        <taxon>Myxococcota</taxon>
        <taxon>Polyangia</taxon>
        <taxon>Nannocystales</taxon>
        <taxon>Nannocystaceae</taxon>
        <taxon>Nannocystis</taxon>
    </lineage>
</organism>
<evidence type="ECO:0000256" key="2">
    <source>
        <dbReference type="ARBA" id="ARBA00022692"/>
    </source>
</evidence>
<accession>A0ABT5DTE3</accession>
<evidence type="ECO:0000259" key="9">
    <source>
        <dbReference type="PROSITE" id="PS50929"/>
    </source>
</evidence>